<proteinExistence type="predicted"/>
<reference evidence="2" key="1">
    <citation type="submission" date="2017-08" db="EMBL/GenBank/DDBJ databases">
        <authorList>
            <person name="Varghese N."/>
            <person name="Submissions S."/>
        </authorList>
    </citation>
    <scope>NUCLEOTIDE SEQUENCE [LARGE SCALE GENOMIC DNA]</scope>
    <source>
        <strain evidence="2">JC22</strain>
    </source>
</reference>
<accession>A0A285TR86</accession>
<dbReference type="AlphaFoldDB" id="A0A285TR86"/>
<protein>
    <recommendedName>
        <fullName evidence="3">Flagellar operon protein (TIGR03826 family)</fullName>
    </recommendedName>
</protein>
<dbReference type="EMBL" id="OBMQ01000019">
    <property type="protein sequence ID" value="SOC25749.1"/>
    <property type="molecule type" value="Genomic_DNA"/>
</dbReference>
<organism evidence="1 2">
    <name type="scientific">Ureibacillus xyleni</name>
    <dbReference type="NCBI Taxonomy" id="614648"/>
    <lineage>
        <taxon>Bacteria</taxon>
        <taxon>Bacillati</taxon>
        <taxon>Bacillota</taxon>
        <taxon>Bacilli</taxon>
        <taxon>Bacillales</taxon>
        <taxon>Caryophanaceae</taxon>
        <taxon>Ureibacillus</taxon>
    </lineage>
</organism>
<evidence type="ECO:0000313" key="1">
    <source>
        <dbReference type="EMBL" id="SOC25749.1"/>
    </source>
</evidence>
<keyword evidence="2" id="KW-1185">Reference proteome</keyword>
<dbReference type="OrthoDB" id="1739831at2"/>
<sequence length="118" mass="13926">MNLRINGRLDVTEEEIFSELHHFLLRKNNRVLNNDQLVEKTGVPEEMIHKWVKTGKLKQTMFPNLGAPCERCGRITSNAKICRDCSHSITHTLAQEEKDKEWFNSIQNTRRQSTYHYK</sequence>
<evidence type="ECO:0000313" key="2">
    <source>
        <dbReference type="Proteomes" id="UP000219636"/>
    </source>
</evidence>
<name>A0A285TR86_9BACL</name>
<evidence type="ECO:0008006" key="3">
    <source>
        <dbReference type="Google" id="ProtNLM"/>
    </source>
</evidence>
<dbReference type="RefSeq" id="WP_097075244.1">
    <property type="nucleotide sequence ID" value="NZ_OBMQ01000019.1"/>
</dbReference>
<gene>
    <name evidence="1" type="ORF">SAMN05880501_11952</name>
</gene>
<dbReference type="Proteomes" id="UP000219636">
    <property type="component" value="Unassembled WGS sequence"/>
</dbReference>